<organism evidence="11 12">
    <name type="scientific">Ridgeia piscesae</name>
    <name type="common">Tubeworm</name>
    <dbReference type="NCBI Taxonomy" id="27915"/>
    <lineage>
        <taxon>Eukaryota</taxon>
        <taxon>Metazoa</taxon>
        <taxon>Spiralia</taxon>
        <taxon>Lophotrochozoa</taxon>
        <taxon>Annelida</taxon>
        <taxon>Polychaeta</taxon>
        <taxon>Sedentaria</taxon>
        <taxon>Canalipalpata</taxon>
        <taxon>Sabellida</taxon>
        <taxon>Siboglinidae</taxon>
        <taxon>Ridgeia</taxon>
    </lineage>
</organism>
<evidence type="ECO:0000256" key="8">
    <source>
        <dbReference type="RuleBase" id="RU000682"/>
    </source>
</evidence>
<dbReference type="PRINTS" id="PR00026">
    <property type="entry name" value="ENGRAILED"/>
</dbReference>
<feature type="domain" description="Homeobox" evidence="10">
    <location>
        <begin position="179"/>
        <end position="239"/>
    </location>
</feature>
<feature type="compositionally biased region" description="Basic and acidic residues" evidence="9">
    <location>
        <begin position="1"/>
        <end position="19"/>
    </location>
</feature>
<evidence type="ECO:0000256" key="1">
    <source>
        <dbReference type="ARBA" id="ARBA00004123"/>
    </source>
</evidence>
<comment type="similarity">
    <text evidence="2">Belongs to the engrailed homeobox family.</text>
</comment>
<keyword evidence="4 7" id="KW-0238">DNA-binding</keyword>
<keyword evidence="6 7" id="KW-0539">Nucleus</keyword>
<evidence type="ECO:0000256" key="4">
    <source>
        <dbReference type="ARBA" id="ARBA00023125"/>
    </source>
</evidence>
<dbReference type="Gene3D" id="1.10.10.60">
    <property type="entry name" value="Homeodomain-like"/>
    <property type="match status" value="1"/>
</dbReference>
<comment type="subcellular location">
    <subcellularLocation>
        <location evidence="1 7 8">Nucleus</location>
    </subcellularLocation>
</comment>
<dbReference type="CDD" id="cd00086">
    <property type="entry name" value="homeodomain"/>
    <property type="match status" value="1"/>
</dbReference>
<feature type="region of interest" description="Disordered" evidence="9">
    <location>
        <begin position="160"/>
        <end position="191"/>
    </location>
</feature>
<feature type="DNA-binding region" description="Homeobox" evidence="7">
    <location>
        <begin position="181"/>
        <end position="240"/>
    </location>
</feature>
<dbReference type="SUPFAM" id="SSF46689">
    <property type="entry name" value="Homeodomain-like"/>
    <property type="match status" value="1"/>
</dbReference>
<dbReference type="PANTHER" id="PTHR24341:SF6">
    <property type="entry name" value="HOMEOBOX PROTEIN INVECTED"/>
    <property type="match status" value="1"/>
</dbReference>
<gene>
    <name evidence="11" type="ORF">NP493_295g03016</name>
</gene>
<dbReference type="EMBL" id="JAODUO010000294">
    <property type="protein sequence ID" value="KAK2183808.1"/>
    <property type="molecule type" value="Genomic_DNA"/>
</dbReference>
<evidence type="ECO:0000256" key="3">
    <source>
        <dbReference type="ARBA" id="ARBA00022473"/>
    </source>
</evidence>
<feature type="region of interest" description="Disordered" evidence="9">
    <location>
        <begin position="1"/>
        <end position="69"/>
    </location>
</feature>
<dbReference type="GO" id="GO:0000978">
    <property type="term" value="F:RNA polymerase II cis-regulatory region sequence-specific DNA binding"/>
    <property type="evidence" value="ECO:0007669"/>
    <property type="project" value="TreeGrafter"/>
</dbReference>
<dbReference type="GO" id="GO:0005634">
    <property type="term" value="C:nucleus"/>
    <property type="evidence" value="ECO:0007669"/>
    <property type="project" value="UniProtKB-SubCell"/>
</dbReference>
<reference evidence="11" key="1">
    <citation type="journal article" date="2023" name="Mol. Biol. Evol.">
        <title>Third-Generation Sequencing Reveals the Adaptive Role of the Epigenome in Three Deep-Sea Polychaetes.</title>
        <authorList>
            <person name="Perez M."/>
            <person name="Aroh O."/>
            <person name="Sun Y."/>
            <person name="Lan Y."/>
            <person name="Juniper S.K."/>
            <person name="Young C.R."/>
            <person name="Angers B."/>
            <person name="Qian P.Y."/>
        </authorList>
    </citation>
    <scope>NUCLEOTIDE SEQUENCE</scope>
    <source>
        <strain evidence="11">R07B-5</strain>
    </source>
</reference>
<dbReference type="AlphaFoldDB" id="A0AAD9NWK9"/>
<evidence type="ECO:0000313" key="11">
    <source>
        <dbReference type="EMBL" id="KAK2183808.1"/>
    </source>
</evidence>
<dbReference type="InterPro" id="IPR050720">
    <property type="entry name" value="Engrailed_Homeobox_TFs"/>
</dbReference>
<dbReference type="InterPro" id="IPR019549">
    <property type="entry name" value="Homeobox-engrailed_C-terminal"/>
</dbReference>
<dbReference type="InterPro" id="IPR009057">
    <property type="entry name" value="Homeodomain-like_sf"/>
</dbReference>
<evidence type="ECO:0000256" key="9">
    <source>
        <dbReference type="SAM" id="MobiDB-lite"/>
    </source>
</evidence>
<dbReference type="Pfam" id="PF10525">
    <property type="entry name" value="Engrail_1_C_sig"/>
    <property type="match status" value="1"/>
</dbReference>
<dbReference type="InterPro" id="IPR001356">
    <property type="entry name" value="HD"/>
</dbReference>
<dbReference type="FunFam" id="1.10.10.60:FF:000189">
    <property type="entry name" value="Homeobox protein engrailed-like"/>
    <property type="match status" value="1"/>
</dbReference>
<keyword evidence="3" id="KW-0217">Developmental protein</keyword>
<proteinExistence type="inferred from homology"/>
<dbReference type="InterPro" id="IPR020479">
    <property type="entry name" value="HD_metazoa"/>
</dbReference>
<dbReference type="PANTHER" id="PTHR24341">
    <property type="entry name" value="HOMEOBOX PROTEIN ENGRAILED"/>
    <property type="match status" value="1"/>
</dbReference>
<evidence type="ECO:0000256" key="7">
    <source>
        <dbReference type="PROSITE-ProRule" id="PRU00108"/>
    </source>
</evidence>
<feature type="compositionally biased region" description="Gly residues" evidence="9">
    <location>
        <begin position="48"/>
        <end position="60"/>
    </location>
</feature>
<evidence type="ECO:0000256" key="2">
    <source>
        <dbReference type="ARBA" id="ARBA00010896"/>
    </source>
</evidence>
<dbReference type="PROSITE" id="PS00027">
    <property type="entry name" value="HOMEOBOX_1"/>
    <property type="match status" value="1"/>
</dbReference>
<accession>A0AAD9NWK9</accession>
<dbReference type="PRINTS" id="PR00024">
    <property type="entry name" value="HOMEOBOX"/>
</dbReference>
<dbReference type="Pfam" id="PF00046">
    <property type="entry name" value="Homeodomain"/>
    <property type="match status" value="1"/>
</dbReference>
<dbReference type="PROSITE" id="PS50071">
    <property type="entry name" value="HOMEOBOX_2"/>
    <property type="match status" value="1"/>
</dbReference>
<keyword evidence="5 7" id="KW-0371">Homeobox</keyword>
<comment type="caution">
    <text evidence="11">The sequence shown here is derived from an EMBL/GenBank/DDBJ whole genome shotgun (WGS) entry which is preliminary data.</text>
</comment>
<keyword evidence="12" id="KW-1185">Reference proteome</keyword>
<dbReference type="InterPro" id="IPR000747">
    <property type="entry name" value="HD_engrailed"/>
</dbReference>
<feature type="compositionally biased region" description="Basic residues" evidence="9">
    <location>
        <begin position="167"/>
        <end position="176"/>
    </location>
</feature>
<feature type="compositionally biased region" description="Acidic residues" evidence="9">
    <location>
        <begin position="26"/>
        <end position="36"/>
    </location>
</feature>
<dbReference type="Proteomes" id="UP001209878">
    <property type="component" value="Unassembled WGS sequence"/>
</dbReference>
<dbReference type="GO" id="GO:0009653">
    <property type="term" value="P:anatomical structure morphogenesis"/>
    <property type="evidence" value="ECO:0007669"/>
    <property type="project" value="UniProtKB-ARBA"/>
</dbReference>
<protein>
    <recommendedName>
        <fullName evidence="10">Homeobox domain-containing protein</fullName>
    </recommendedName>
</protein>
<evidence type="ECO:0000259" key="10">
    <source>
        <dbReference type="PROSITE" id="PS50071"/>
    </source>
</evidence>
<dbReference type="InterPro" id="IPR017970">
    <property type="entry name" value="Homeobox_CS"/>
</dbReference>
<dbReference type="GO" id="GO:0000981">
    <property type="term" value="F:DNA-binding transcription factor activity, RNA polymerase II-specific"/>
    <property type="evidence" value="ECO:0007669"/>
    <property type="project" value="InterPro"/>
</dbReference>
<evidence type="ECO:0000313" key="12">
    <source>
        <dbReference type="Proteomes" id="UP001209878"/>
    </source>
</evidence>
<name>A0AAD9NWK9_RIDPI</name>
<evidence type="ECO:0000256" key="5">
    <source>
        <dbReference type="ARBA" id="ARBA00023155"/>
    </source>
</evidence>
<dbReference type="GO" id="GO:0030182">
    <property type="term" value="P:neuron differentiation"/>
    <property type="evidence" value="ECO:0007669"/>
    <property type="project" value="TreeGrafter"/>
</dbReference>
<sequence length="269" mass="29400">MAVDAEKESREGDGDRDVDVTSAEGSSDDDDGDSASDGERGSSRGGADRPGGGDDGGGDNGQAPCGHTTNFSISEILKPSFGSCKRKRTFDVVVGFSLFASSVAGGELKGGAIETQSCGQVDDRSPDDRDAKRAYYNVDSGKLNAELPWPAWVYCTRYSDRPSAGPRSRKSKKSTSRKPEEKRPRTAFSADQLNRLRSEFDTDKYLTEERRLRLAHELQLNDAQIKIWFQNKRAKLKKASGVRHPLAEQLLAQGLYNHRASSHSSAEDH</sequence>
<dbReference type="SMART" id="SM00389">
    <property type="entry name" value="HOX"/>
    <property type="match status" value="1"/>
</dbReference>
<evidence type="ECO:0000256" key="6">
    <source>
        <dbReference type="ARBA" id="ARBA00023242"/>
    </source>
</evidence>